<accession>A0A142VZF6</accession>
<dbReference type="Proteomes" id="UP000076234">
    <property type="component" value="Chromosome"/>
</dbReference>
<dbReference type="RefSeq" id="WP_062770770.1">
    <property type="nucleotide sequence ID" value="NZ_BCZQ01000045.1"/>
</dbReference>
<sequence>MNSQIDDNADGQPDIDRILAQADADIARLGEDRAAITERRRALIAPHYKTVVAEPSEVHHKIALGGVLANHGLSAIDADALAGMLAFRADQVCGVIDELIDADPSLSFGQAIVTMIDGNHRDMSARGQYETWMRRLAAYDEDRNQWLTRDEEFHLNGAWRTEGMTRGQRWLMRVTCRLRGIDLPGHLSRGDAADWLETHGANLNYREFTA</sequence>
<evidence type="ECO:0000313" key="1">
    <source>
        <dbReference type="EMBL" id="AMU95174.1"/>
    </source>
</evidence>
<dbReference type="STRING" id="1219058.AOA14_11210"/>
<gene>
    <name evidence="1" type="ORF">AOA14_11210</name>
</gene>
<proteinExistence type="predicted"/>
<name>A0A142VZF6_9SPHN</name>
<evidence type="ECO:0000313" key="2">
    <source>
        <dbReference type="Proteomes" id="UP000076234"/>
    </source>
</evidence>
<organism evidence="1 2">
    <name type="scientific">Sphingopyxis terrae subsp. terrae NBRC 15098</name>
    <dbReference type="NCBI Taxonomy" id="1219058"/>
    <lineage>
        <taxon>Bacteria</taxon>
        <taxon>Pseudomonadati</taxon>
        <taxon>Pseudomonadota</taxon>
        <taxon>Alphaproteobacteria</taxon>
        <taxon>Sphingomonadales</taxon>
        <taxon>Sphingomonadaceae</taxon>
        <taxon>Sphingopyxis</taxon>
    </lineage>
</organism>
<dbReference type="EMBL" id="CP013342">
    <property type="protein sequence ID" value="AMU95174.1"/>
    <property type="molecule type" value="Genomic_DNA"/>
</dbReference>
<reference evidence="2" key="1">
    <citation type="submission" date="2015-11" db="EMBL/GenBank/DDBJ databases">
        <title>Complete genome sequence of a polyethylene glycol-degrading strain Sphingopyxis terrae strain 203-1 (NBRC 15098).</title>
        <authorList>
            <person name="Yoshiyuki O."/>
            <person name="Shouta N."/>
            <person name="Nagata Y."/>
            <person name="Numata M."/>
            <person name="Tsuchikane K."/>
            <person name="Hosoyama A."/>
            <person name="Yamazoe A."/>
            <person name="Tsuda M."/>
            <person name="Fujita N."/>
            <person name="Kawai F."/>
        </authorList>
    </citation>
    <scope>NUCLEOTIDE SEQUENCE [LARGE SCALE GENOMIC DNA]</scope>
    <source>
        <strain evidence="2">203-1</strain>
    </source>
</reference>
<dbReference type="KEGG" id="ster:AOA14_11210"/>
<reference evidence="1 2" key="2">
    <citation type="journal article" date="2016" name="Genome Announc.">
        <title>Complete Genome Sequence of Sphingopyxis terrae Strain 203-1 (NBRC 111660), a Polyethylene Glycol Degrader.</title>
        <authorList>
            <person name="Ohtsubo Y."/>
            <person name="Nonoyama S."/>
            <person name="Nagata Y."/>
            <person name="Numata M."/>
            <person name="Tsuchikane K."/>
            <person name="Hosoyama A."/>
            <person name="Yamazoe A."/>
            <person name="Tsuda M."/>
            <person name="Fujita N."/>
            <person name="Kawai F."/>
        </authorList>
    </citation>
    <scope>NUCLEOTIDE SEQUENCE [LARGE SCALE GENOMIC DNA]</scope>
    <source>
        <strain evidence="1 2">203-1</strain>
    </source>
</reference>
<protein>
    <submittedName>
        <fullName evidence="1">Uncharacterized protein</fullName>
    </submittedName>
</protein>
<dbReference type="AlphaFoldDB" id="A0A142VZF6"/>